<dbReference type="Proteomes" id="UP001170624">
    <property type="component" value="Unassembled WGS sequence"/>
</dbReference>
<sequence length="105" mass="11874">MTITNKDLRYVAAAVQPQDVTQNHQASYDAGFLGFDFCGARPEPITPQQLWELNRVNRDTDFIAQQQRDHVTNTPTFNAESLRAAAARSDEDNRLVQGRKSPTRL</sequence>
<feature type="region of interest" description="Disordered" evidence="1">
    <location>
        <begin position="84"/>
        <end position="105"/>
    </location>
</feature>
<reference evidence="2" key="1">
    <citation type="submission" date="2023-07" db="EMBL/GenBank/DDBJ databases">
        <title>Genome content predicts the carbon catabolic preferences of heterotrophic bacteria.</title>
        <authorList>
            <person name="Gralka M."/>
        </authorList>
    </citation>
    <scope>NUCLEOTIDE SEQUENCE</scope>
    <source>
        <strain evidence="2">G2M05</strain>
    </source>
</reference>
<accession>A0AAW7YC08</accession>
<evidence type="ECO:0000256" key="1">
    <source>
        <dbReference type="SAM" id="MobiDB-lite"/>
    </source>
</evidence>
<evidence type="ECO:0000313" key="3">
    <source>
        <dbReference type="Proteomes" id="UP001170624"/>
    </source>
</evidence>
<organism evidence="2 3">
    <name type="scientific">Photobacterium sanguinicancri</name>
    <dbReference type="NCBI Taxonomy" id="875932"/>
    <lineage>
        <taxon>Bacteria</taxon>
        <taxon>Pseudomonadati</taxon>
        <taxon>Pseudomonadota</taxon>
        <taxon>Gammaproteobacteria</taxon>
        <taxon>Vibrionales</taxon>
        <taxon>Vibrionaceae</taxon>
        <taxon>Photobacterium</taxon>
    </lineage>
</organism>
<comment type="caution">
    <text evidence="2">The sequence shown here is derived from an EMBL/GenBank/DDBJ whole genome shotgun (WGS) entry which is preliminary data.</text>
</comment>
<protein>
    <submittedName>
        <fullName evidence="2">Uncharacterized protein</fullName>
    </submittedName>
</protein>
<dbReference type="AlphaFoldDB" id="A0AAW7YC08"/>
<feature type="non-terminal residue" evidence="2">
    <location>
        <position position="105"/>
    </location>
</feature>
<evidence type="ECO:0000313" key="2">
    <source>
        <dbReference type="EMBL" id="MDO6545555.1"/>
    </source>
</evidence>
<name>A0AAW7YC08_9GAMM</name>
<proteinExistence type="predicted"/>
<dbReference type="EMBL" id="JAUOPU010000084">
    <property type="protein sequence ID" value="MDO6545555.1"/>
    <property type="molecule type" value="Genomic_DNA"/>
</dbReference>
<gene>
    <name evidence="2" type="ORF">Q4568_23780</name>
</gene>